<reference evidence="1 3" key="1">
    <citation type="submission" date="2019-07" db="EMBL/GenBank/DDBJ databases">
        <title>Genome sequencing of the stress-tolerant strain Azospirillum brasilense Az19.</title>
        <authorList>
            <person name="Maroniche G.A."/>
            <person name="Garcia J.E."/>
            <person name="Pagnussat L."/>
            <person name="Amenta M."/>
            <person name="Creus C.M."/>
        </authorList>
    </citation>
    <scope>NUCLEOTIDE SEQUENCE [LARGE SCALE GENOMIC DNA]</scope>
    <source>
        <strain evidence="1 3">Az19</strain>
    </source>
</reference>
<evidence type="ECO:0000313" key="1">
    <source>
        <dbReference type="EMBL" id="KAA1056356.1"/>
    </source>
</evidence>
<dbReference type="Proteomes" id="UP001628281">
    <property type="component" value="Unassembled WGS sequence"/>
</dbReference>
<dbReference type="EMBL" id="JBJLSN010000002">
    <property type="protein sequence ID" value="MFL7899976.1"/>
    <property type="molecule type" value="Genomic_DNA"/>
</dbReference>
<gene>
    <name evidence="2" type="ORF">ACJ41P_02495</name>
    <name evidence="1" type="ORF">FH063_004504</name>
</gene>
<name>A0A5B0KWN3_9PROT</name>
<evidence type="ECO:0000313" key="4">
    <source>
        <dbReference type="Proteomes" id="UP001628281"/>
    </source>
</evidence>
<dbReference type="Proteomes" id="UP000325333">
    <property type="component" value="Unassembled WGS sequence"/>
</dbReference>
<comment type="caution">
    <text evidence="1">The sequence shown here is derived from an EMBL/GenBank/DDBJ whole genome shotgun (WGS) entry which is preliminary data.</text>
</comment>
<reference evidence="2 4" key="2">
    <citation type="submission" date="2024-11" db="EMBL/GenBank/DDBJ databases">
        <title>Draft genome sequences of two bacteria associated to sugarcane roots in Colombia.</title>
        <authorList>
            <person name="Pardo-Diaz S."/>
            <person name="Masmela-Mendoza J."/>
            <person name="Delgadillo-Duran P."/>
            <person name="Bautista E.J."/>
            <person name="Rojas-Tapias D.F."/>
        </authorList>
    </citation>
    <scope>NUCLEOTIDE SEQUENCE [LARGE SCALE GENOMIC DNA]</scope>
    <source>
        <strain evidence="2 4">Ap18</strain>
    </source>
</reference>
<accession>A0A5B0KWN3</accession>
<evidence type="ECO:0000313" key="3">
    <source>
        <dbReference type="Proteomes" id="UP000325333"/>
    </source>
</evidence>
<dbReference type="EMBL" id="VEWN01000004">
    <property type="protein sequence ID" value="KAA1056356.1"/>
    <property type="molecule type" value="Genomic_DNA"/>
</dbReference>
<sequence length="229" mass="26918">MRRIINGRHRKPTGRYLSAKARRTLPWEDKRERAFFWHCEADANVVAYLSQPHRLEIHVGRPRPLIYFPDLRRDLANGRVEIYEIKKAYNPDDDADYDLKLRLAADVYEGLGWSFRIIEAPEIERRPTLDTAWSVQRYRHVALTGQALADFTAHHMLTKEIAKWLDLHPNQVKRTLARHEIEPVCALKENMRLVWRRSDVSGCDHLWSRVPSSSRVLFHCVGSGRRHPN</sequence>
<organism evidence="1 3">
    <name type="scientific">Azospirillum argentinense</name>
    <dbReference type="NCBI Taxonomy" id="2970906"/>
    <lineage>
        <taxon>Bacteria</taxon>
        <taxon>Pseudomonadati</taxon>
        <taxon>Pseudomonadota</taxon>
        <taxon>Alphaproteobacteria</taxon>
        <taxon>Rhodospirillales</taxon>
        <taxon>Azospirillaceae</taxon>
        <taxon>Azospirillum</taxon>
    </lineage>
</organism>
<evidence type="ECO:0008006" key="5">
    <source>
        <dbReference type="Google" id="ProtNLM"/>
    </source>
</evidence>
<proteinExistence type="predicted"/>
<evidence type="ECO:0000313" key="2">
    <source>
        <dbReference type="EMBL" id="MFL7899976.1"/>
    </source>
</evidence>
<keyword evidence="4" id="KW-1185">Reference proteome</keyword>
<dbReference type="AlphaFoldDB" id="A0A5B0KWN3"/>
<dbReference type="RefSeq" id="WP_149649600.1">
    <property type="nucleotide sequence ID" value="NZ_JBJLSN010000002.1"/>
</dbReference>
<protein>
    <recommendedName>
        <fullName evidence="5">TnsA endonuclease N-terminal domain-containing protein</fullName>
    </recommendedName>
</protein>